<protein>
    <submittedName>
        <fullName evidence="1">Uncharacterized protein</fullName>
    </submittedName>
</protein>
<dbReference type="Proteomes" id="UP001451606">
    <property type="component" value="Chromosome"/>
</dbReference>
<name>A0AAX4NEZ5_9ARCH</name>
<accession>A0AAX4NEZ5</accession>
<keyword evidence="2" id="KW-1185">Reference proteome</keyword>
<dbReference type="AlphaFoldDB" id="A0AAX4NEZ5"/>
<proteinExistence type="predicted"/>
<dbReference type="EMBL" id="CP133772">
    <property type="protein sequence ID" value="WYY00057.1"/>
    <property type="molecule type" value="Genomic_DNA"/>
</dbReference>
<gene>
    <name evidence="1" type="ORF">OXIME_000610</name>
</gene>
<sequence>MTQGDTNTSMEYARTLYYALTDLLDAISYSDRAMEDQNDLDDFNTQIKVRMDRVDKIKDDISKLLKAFQEEPNSKGFQEYADQLMEFTGVLLGKYKDKVSKEIASNQQNILNSVESDRSKATKSAEAFFARDPIPVNERNFSVKFVDGAYDVRIKNRCPRDIYYEFAANTKDSELLKSQLYFSSLSRGFKIPVRTAETWISKDPAVDYEKLDRYFMESAELTKQNLSVIFMDPEKESQFKIVLSRADSSIFMDVEYSDRIQKVDVTSQPALNNKLESGELTNIMDKITKNIADLQSKKLKLIKLSLRDTDILTKMNYFDLIINVFSIIEEEISPIISRLLAGEKLAISGSDVLDLEFLKGKLALFEERAKEVASALGMSGIMDRINPA</sequence>
<dbReference type="RefSeq" id="WP_393972009.1">
    <property type="nucleotide sequence ID" value="NZ_CP133772.1"/>
</dbReference>
<evidence type="ECO:0000313" key="1">
    <source>
        <dbReference type="EMBL" id="WYY00057.1"/>
    </source>
</evidence>
<evidence type="ECO:0000313" key="2">
    <source>
        <dbReference type="Proteomes" id="UP001451606"/>
    </source>
</evidence>
<reference evidence="1 2" key="1">
    <citation type="submission" date="2023-09" db="EMBL/GenBank/DDBJ databases">
        <authorList>
            <person name="Golyshina O.V."/>
            <person name="Lunev E.A."/>
            <person name="Bargiela R."/>
            <person name="Gaines M.C."/>
            <person name="Daum B."/>
            <person name="Bale N.J."/>
            <person name="Koenen M."/>
            <person name="Sinninghe Damst J.S."/>
            <person name="Yakimov M."/>
            <person name="Golyshin P.N."/>
        </authorList>
    </citation>
    <scope>NUCLEOTIDE SEQUENCE [LARGE SCALE GENOMIC DNA]</scope>
    <source>
        <strain evidence="1 2">M1</strain>
    </source>
</reference>
<dbReference type="GeneID" id="95967339"/>
<dbReference type="KEGG" id="omr:OXIME_000610"/>
<organism evidence="1 2">
    <name type="scientific">Oxyplasma meridianum</name>
    <dbReference type="NCBI Taxonomy" id="3073602"/>
    <lineage>
        <taxon>Archaea</taxon>
        <taxon>Methanobacteriati</taxon>
        <taxon>Thermoplasmatota</taxon>
        <taxon>Thermoplasmata</taxon>
        <taxon>Thermoplasmatales</taxon>
        <taxon>Thermoplasmataceae</taxon>
        <taxon>Oxyplasma</taxon>
    </lineage>
</organism>